<keyword evidence="8" id="KW-1185">Reference proteome</keyword>
<organism evidence="7 8">
    <name type="scientific">Nonomuraea mangrovi</name>
    <dbReference type="NCBI Taxonomy" id="2316207"/>
    <lineage>
        <taxon>Bacteria</taxon>
        <taxon>Bacillati</taxon>
        <taxon>Actinomycetota</taxon>
        <taxon>Actinomycetes</taxon>
        <taxon>Streptosporangiales</taxon>
        <taxon>Streptosporangiaceae</taxon>
        <taxon>Nonomuraea</taxon>
    </lineage>
</organism>
<comment type="subunit">
    <text evidence="6">Forms polymers.</text>
</comment>
<evidence type="ECO:0000256" key="3">
    <source>
        <dbReference type="ARBA" id="ARBA00022840"/>
    </source>
</evidence>
<dbReference type="PRINTS" id="PR01652">
    <property type="entry name" value="SHAPEPROTEIN"/>
</dbReference>
<evidence type="ECO:0000256" key="5">
    <source>
        <dbReference type="ARBA" id="ARBA00023458"/>
    </source>
</evidence>
<dbReference type="CDD" id="cd10225">
    <property type="entry name" value="ASKHA_NBD_MreB-like"/>
    <property type="match status" value="1"/>
</dbReference>
<reference evidence="8" key="1">
    <citation type="journal article" date="2019" name="Int. J. Syst. Evol. Microbiol.">
        <title>The Global Catalogue of Microorganisms (GCM) 10K type strain sequencing project: providing services to taxonomists for standard genome sequencing and annotation.</title>
        <authorList>
            <consortium name="The Broad Institute Genomics Platform"/>
            <consortium name="The Broad Institute Genome Sequencing Center for Infectious Disease"/>
            <person name="Wu L."/>
            <person name="Ma J."/>
        </authorList>
    </citation>
    <scope>NUCLEOTIDE SEQUENCE [LARGE SCALE GENOMIC DNA]</scope>
    <source>
        <strain evidence="8">ICMP 6774ER</strain>
    </source>
</reference>
<comment type="function">
    <text evidence="6">Forms membrane-associated dynamic filaments that are essential for cell shape determination. Acts by regulating cell wall synthesis and cell elongation, and thus cell shape. A feedback loop between cell geometry and MreB localization may maintain elongated cell shape by targeting cell wall growth to regions of negative cell wall curvature.</text>
</comment>
<accession>A0ABW4T3S6</accession>
<dbReference type="PANTHER" id="PTHR42749">
    <property type="entry name" value="CELL SHAPE-DETERMINING PROTEIN MREB"/>
    <property type="match status" value="1"/>
</dbReference>
<dbReference type="PANTHER" id="PTHR42749:SF1">
    <property type="entry name" value="CELL SHAPE-DETERMINING PROTEIN MREB"/>
    <property type="match status" value="1"/>
</dbReference>
<keyword evidence="4 6" id="KW-0133">Cell shape</keyword>
<evidence type="ECO:0000256" key="6">
    <source>
        <dbReference type="HAMAP-Rule" id="MF_02207"/>
    </source>
</evidence>
<dbReference type="RefSeq" id="WP_379575966.1">
    <property type="nucleotide sequence ID" value="NZ_JBHUFV010000047.1"/>
</dbReference>
<name>A0ABW4T3S6_9ACTN</name>
<dbReference type="InterPro" id="IPR056546">
    <property type="entry name" value="MreB_MamK-like"/>
</dbReference>
<feature type="binding site" evidence="6">
    <location>
        <begin position="162"/>
        <end position="164"/>
    </location>
    <ligand>
        <name>ATP</name>
        <dbReference type="ChEBI" id="CHEBI:30616"/>
    </ligand>
</feature>
<evidence type="ECO:0000256" key="2">
    <source>
        <dbReference type="ARBA" id="ARBA00022741"/>
    </source>
</evidence>
<comment type="similarity">
    <text evidence="5 6">Belongs to the FtsA/MreB family.</text>
</comment>
<gene>
    <name evidence="6" type="primary">mreB</name>
    <name evidence="7" type="ORF">ACFSKW_30720</name>
</gene>
<comment type="caution">
    <text evidence="7">The sequence shown here is derived from an EMBL/GenBank/DDBJ whole genome shotgun (WGS) entry which is preliminary data.</text>
</comment>
<evidence type="ECO:0000256" key="4">
    <source>
        <dbReference type="ARBA" id="ARBA00022960"/>
    </source>
</evidence>
<evidence type="ECO:0000313" key="8">
    <source>
        <dbReference type="Proteomes" id="UP001597368"/>
    </source>
</evidence>
<dbReference type="InterPro" id="IPR004753">
    <property type="entry name" value="MreB"/>
</dbReference>
<evidence type="ECO:0000313" key="7">
    <source>
        <dbReference type="EMBL" id="MFD1935854.1"/>
    </source>
</evidence>
<dbReference type="Gene3D" id="3.30.420.40">
    <property type="match status" value="3"/>
</dbReference>
<keyword evidence="1 6" id="KW-0963">Cytoplasm</keyword>
<sequence>MSVRRLESMLPFLSRDLAVDLGTASTRIHVSGRGILLNEPSLVAVDQETGQIVAFGADARNPLSGAVTVRPVRNGVIVEPDAARQMLRHFVHKVHGHPFARPRMTIAVPGGITAIERKVALEAAYEAQARQITFMEQPLAAALGAGLALADPIAAIIVDVGGGTTDVAAVSMGRSVAVRSMRTGGEEMDRAIKLEVRRAYGIVIDDRTAESLKEEIGAACDPPAGRRMEVSGAHPRHGAPMYATVSADCVHEAIDPAVRAIVEAVREILESCSPEIAADVARRGLLLTGGGARLAGLPRRLRRDLGIPVTRVDTPEHAVALGLGMWAARN</sequence>
<evidence type="ECO:0000256" key="1">
    <source>
        <dbReference type="ARBA" id="ARBA00022490"/>
    </source>
</evidence>
<feature type="binding site" evidence="6">
    <location>
        <begin position="210"/>
        <end position="213"/>
    </location>
    <ligand>
        <name>ATP</name>
        <dbReference type="ChEBI" id="CHEBI:30616"/>
    </ligand>
</feature>
<keyword evidence="2 6" id="KW-0547">Nucleotide-binding</keyword>
<dbReference type="Pfam" id="PF06723">
    <property type="entry name" value="MreB_Mbl"/>
    <property type="match status" value="1"/>
</dbReference>
<keyword evidence="3 6" id="KW-0067">ATP-binding</keyword>
<dbReference type="NCBIfam" id="NF010539">
    <property type="entry name" value="PRK13927.1"/>
    <property type="match status" value="1"/>
</dbReference>
<dbReference type="EMBL" id="JBHUFV010000047">
    <property type="protein sequence ID" value="MFD1935854.1"/>
    <property type="molecule type" value="Genomic_DNA"/>
</dbReference>
<dbReference type="SUPFAM" id="SSF53067">
    <property type="entry name" value="Actin-like ATPase domain"/>
    <property type="match status" value="2"/>
</dbReference>
<proteinExistence type="inferred from homology"/>
<dbReference type="InterPro" id="IPR043129">
    <property type="entry name" value="ATPase_NBD"/>
</dbReference>
<comment type="subcellular location">
    <subcellularLocation>
        <location evidence="6">Cytoplasm</location>
    </subcellularLocation>
    <text evidence="6">Membrane-associated.</text>
</comment>
<protein>
    <recommendedName>
        <fullName evidence="6">Cell shape-determining protein MreB</fullName>
    </recommendedName>
</protein>
<dbReference type="HAMAP" id="MF_02207">
    <property type="entry name" value="MreB"/>
    <property type="match status" value="1"/>
</dbReference>
<dbReference type="Proteomes" id="UP001597368">
    <property type="component" value="Unassembled WGS sequence"/>
</dbReference>
<comment type="caution">
    <text evidence="6">Lacks conserved residue(s) required for the propagation of feature annotation.</text>
</comment>